<dbReference type="EMBL" id="JAIXMP010000075">
    <property type="protein sequence ID" value="KAI9243344.1"/>
    <property type="molecule type" value="Genomic_DNA"/>
</dbReference>
<gene>
    <name evidence="1" type="ORF">BDA99DRAFT_449189</name>
</gene>
<sequence length="51" mass="5923">VHFLDNKNWSDHSLVTATIPLPLSTGHGTWRLNPLFLTHKSYIEQLFHLLI</sequence>
<comment type="caution">
    <text evidence="1">The sequence shown here is derived from an EMBL/GenBank/DDBJ whole genome shotgun (WGS) entry which is preliminary data.</text>
</comment>
<protein>
    <submittedName>
        <fullName evidence="1">Uncharacterized protein</fullName>
    </submittedName>
</protein>
<accession>A0AAD5P8A1</accession>
<evidence type="ECO:0000313" key="2">
    <source>
        <dbReference type="Proteomes" id="UP001209540"/>
    </source>
</evidence>
<dbReference type="Proteomes" id="UP001209540">
    <property type="component" value="Unassembled WGS sequence"/>
</dbReference>
<proteinExistence type="predicted"/>
<feature type="non-terminal residue" evidence="1">
    <location>
        <position position="1"/>
    </location>
</feature>
<name>A0AAD5P8A1_9FUNG</name>
<keyword evidence="2" id="KW-1185">Reference proteome</keyword>
<reference evidence="1" key="1">
    <citation type="journal article" date="2022" name="IScience">
        <title>Evolution of zygomycete secretomes and the origins of terrestrial fungal ecologies.</title>
        <authorList>
            <person name="Chang Y."/>
            <person name="Wang Y."/>
            <person name="Mondo S."/>
            <person name="Ahrendt S."/>
            <person name="Andreopoulos W."/>
            <person name="Barry K."/>
            <person name="Beard J."/>
            <person name="Benny G.L."/>
            <person name="Blankenship S."/>
            <person name="Bonito G."/>
            <person name="Cuomo C."/>
            <person name="Desiro A."/>
            <person name="Gervers K.A."/>
            <person name="Hundley H."/>
            <person name="Kuo A."/>
            <person name="LaButti K."/>
            <person name="Lang B.F."/>
            <person name="Lipzen A."/>
            <person name="O'Donnell K."/>
            <person name="Pangilinan J."/>
            <person name="Reynolds N."/>
            <person name="Sandor L."/>
            <person name="Smith M.E."/>
            <person name="Tsang A."/>
            <person name="Grigoriev I.V."/>
            <person name="Stajich J.E."/>
            <person name="Spatafora J.W."/>
        </authorList>
    </citation>
    <scope>NUCLEOTIDE SEQUENCE</scope>
    <source>
        <strain evidence="1">RSA 2281</strain>
    </source>
</reference>
<reference evidence="1" key="2">
    <citation type="submission" date="2023-02" db="EMBL/GenBank/DDBJ databases">
        <authorList>
            <consortium name="DOE Joint Genome Institute"/>
            <person name="Mondo S.J."/>
            <person name="Chang Y."/>
            <person name="Wang Y."/>
            <person name="Ahrendt S."/>
            <person name="Andreopoulos W."/>
            <person name="Barry K."/>
            <person name="Beard J."/>
            <person name="Benny G.L."/>
            <person name="Blankenship S."/>
            <person name="Bonito G."/>
            <person name="Cuomo C."/>
            <person name="Desiro A."/>
            <person name="Gervers K.A."/>
            <person name="Hundley H."/>
            <person name="Kuo A."/>
            <person name="LaButti K."/>
            <person name="Lang B.F."/>
            <person name="Lipzen A."/>
            <person name="O'Donnell K."/>
            <person name="Pangilinan J."/>
            <person name="Reynolds N."/>
            <person name="Sandor L."/>
            <person name="Smith M.W."/>
            <person name="Tsang A."/>
            <person name="Grigoriev I.V."/>
            <person name="Stajich J.E."/>
            <person name="Spatafora J.W."/>
        </authorList>
    </citation>
    <scope>NUCLEOTIDE SEQUENCE</scope>
    <source>
        <strain evidence="1">RSA 2281</strain>
    </source>
</reference>
<organism evidence="1 2">
    <name type="scientific">Phascolomyces articulosus</name>
    <dbReference type="NCBI Taxonomy" id="60185"/>
    <lineage>
        <taxon>Eukaryota</taxon>
        <taxon>Fungi</taxon>
        <taxon>Fungi incertae sedis</taxon>
        <taxon>Mucoromycota</taxon>
        <taxon>Mucoromycotina</taxon>
        <taxon>Mucoromycetes</taxon>
        <taxon>Mucorales</taxon>
        <taxon>Lichtheimiaceae</taxon>
        <taxon>Phascolomyces</taxon>
    </lineage>
</organism>
<dbReference type="AlphaFoldDB" id="A0AAD5P8A1"/>
<evidence type="ECO:0000313" key="1">
    <source>
        <dbReference type="EMBL" id="KAI9243344.1"/>
    </source>
</evidence>